<dbReference type="PANTHER" id="PTHR31302:SF0">
    <property type="entry name" value="TRANSMEMBRANE PROTEIN WITH METALLOPHOSPHOESTERASE DOMAIN"/>
    <property type="match status" value="1"/>
</dbReference>
<dbReference type="PANTHER" id="PTHR31302">
    <property type="entry name" value="TRANSMEMBRANE PROTEIN WITH METALLOPHOSPHOESTERASE DOMAIN-RELATED"/>
    <property type="match status" value="1"/>
</dbReference>
<evidence type="ECO:0000313" key="3">
    <source>
        <dbReference type="EMBL" id="OUO57387.1"/>
    </source>
</evidence>
<comment type="caution">
    <text evidence="3">The sequence shown here is derived from an EMBL/GenBank/DDBJ whole genome shotgun (WGS) entry which is preliminary data.</text>
</comment>
<evidence type="ECO:0000259" key="2">
    <source>
        <dbReference type="Pfam" id="PF00149"/>
    </source>
</evidence>
<keyword evidence="1" id="KW-1133">Transmembrane helix</keyword>
<accession>A0A1Y4DE64</accession>
<feature type="transmembrane region" description="Helical" evidence="1">
    <location>
        <begin position="320"/>
        <end position="342"/>
    </location>
</feature>
<dbReference type="Proteomes" id="UP000196368">
    <property type="component" value="Unassembled WGS sequence"/>
</dbReference>
<dbReference type="AlphaFoldDB" id="A0A1Y4DE64"/>
<organism evidence="3 4">
    <name type="scientific">Candidatus Avelusimicrobium gallicola</name>
    <dbReference type="NCBI Taxonomy" id="2562704"/>
    <lineage>
        <taxon>Bacteria</taxon>
        <taxon>Pseudomonadati</taxon>
        <taxon>Elusimicrobiota</taxon>
        <taxon>Elusimicrobia</taxon>
        <taxon>Elusimicrobiales</taxon>
        <taxon>Elusimicrobiaceae</taxon>
        <taxon>Candidatus Avelusimicrobium</taxon>
    </lineage>
</organism>
<feature type="domain" description="Calcineurin-like phosphoesterase" evidence="2">
    <location>
        <begin position="142"/>
        <end position="303"/>
    </location>
</feature>
<dbReference type="GO" id="GO:0016787">
    <property type="term" value="F:hydrolase activity"/>
    <property type="evidence" value="ECO:0007669"/>
    <property type="project" value="InterPro"/>
</dbReference>
<sequence>MSAFFVVASIVLWLMQVTVGAWLYFAFPQIGWKVPVAAVPLLMTVLFQVFMSYTRTHWGVWESWAYYFAYAWAGLAFLAFCICAVCAFVQWGLFFFHVQARAWLGPLSVGLMAVTAALAVYGGVASPRVKHISVTLPGAPKMKLALLSDAHLGMGVSLNRLDKALKRVEEQKPDALLVLGDIFEYGPNRLAYAKRLAQVQTPLGAYGVFGNHEYYVGYDASKEFYKEAGIKLLENELAQLPNGVQVAGVKDVRTAHVRARDVEQLLRQADPARTLLYLSHTPLYAEEAARQGADLMVSGHTHNGQIFPFNFLVRLQFPRVYGLFAVGQMKFYITSGLFYWGIPLRFLAPAEIPIIEVNA</sequence>
<evidence type="ECO:0000256" key="1">
    <source>
        <dbReference type="SAM" id="Phobius"/>
    </source>
</evidence>
<dbReference type="RefSeq" id="WP_087286600.1">
    <property type="nucleotide sequence ID" value="NZ_NFJD01000001.1"/>
</dbReference>
<dbReference type="Gene3D" id="3.60.21.10">
    <property type="match status" value="1"/>
</dbReference>
<dbReference type="OrthoDB" id="9780884at2"/>
<dbReference type="InterPro" id="IPR004843">
    <property type="entry name" value="Calcineurin-like_PHP"/>
</dbReference>
<dbReference type="InterPro" id="IPR029052">
    <property type="entry name" value="Metallo-depent_PP-like"/>
</dbReference>
<keyword evidence="4" id="KW-1185">Reference proteome</keyword>
<dbReference type="InterPro" id="IPR051158">
    <property type="entry name" value="Metallophosphoesterase_sf"/>
</dbReference>
<keyword evidence="1" id="KW-0472">Membrane</keyword>
<gene>
    <name evidence="3" type="ORF">B5F75_01030</name>
</gene>
<dbReference type="CDD" id="cd07385">
    <property type="entry name" value="MPP_YkuE_C"/>
    <property type="match status" value="1"/>
</dbReference>
<proteinExistence type="predicted"/>
<evidence type="ECO:0000313" key="4">
    <source>
        <dbReference type="Proteomes" id="UP000196368"/>
    </source>
</evidence>
<protein>
    <recommendedName>
        <fullName evidence="2">Calcineurin-like phosphoesterase domain-containing protein</fullName>
    </recommendedName>
</protein>
<feature type="transmembrane region" description="Helical" evidence="1">
    <location>
        <begin position="103"/>
        <end position="124"/>
    </location>
</feature>
<feature type="transmembrane region" description="Helical" evidence="1">
    <location>
        <begin position="65"/>
        <end position="91"/>
    </location>
</feature>
<dbReference type="SUPFAM" id="SSF56300">
    <property type="entry name" value="Metallo-dependent phosphatases"/>
    <property type="match status" value="1"/>
</dbReference>
<reference evidence="4" key="1">
    <citation type="submission" date="2017-04" db="EMBL/GenBank/DDBJ databases">
        <title>Function of individual gut microbiota members based on whole genome sequencing of pure cultures obtained from chicken caecum.</title>
        <authorList>
            <person name="Medvecky M."/>
            <person name="Cejkova D."/>
            <person name="Polansky O."/>
            <person name="Karasova D."/>
            <person name="Kubasova T."/>
            <person name="Cizek A."/>
            <person name="Rychlik I."/>
        </authorList>
    </citation>
    <scope>NUCLEOTIDE SEQUENCE [LARGE SCALE GENOMIC DNA]</scope>
    <source>
        <strain evidence="4">An273</strain>
    </source>
</reference>
<feature type="transmembrane region" description="Helical" evidence="1">
    <location>
        <begin position="30"/>
        <end position="53"/>
    </location>
</feature>
<keyword evidence="1" id="KW-0812">Transmembrane</keyword>
<dbReference type="EMBL" id="NFJD01000001">
    <property type="protein sequence ID" value="OUO57387.1"/>
    <property type="molecule type" value="Genomic_DNA"/>
</dbReference>
<dbReference type="Pfam" id="PF00149">
    <property type="entry name" value="Metallophos"/>
    <property type="match status" value="1"/>
</dbReference>
<name>A0A1Y4DE64_9BACT</name>